<dbReference type="InterPro" id="IPR042098">
    <property type="entry name" value="TauD-like_sf"/>
</dbReference>
<evidence type="ECO:0000256" key="5">
    <source>
        <dbReference type="ARBA" id="ARBA00023002"/>
    </source>
</evidence>
<sequence length="418" mass="46999">MAPPSVDLLTSESLDSAPVNPAKQNSIQNAAPRSFKPTDASANTLPGPLKLTKDSPILQYEHRDSTVPVGTEFPRGSIELVDLLNAPNRAELFRDLAALISQRGVVFFRAQHITAEQLIEATNELGVQSGKPKTSKLHIHPYTPIESALGDEILPITSNVREVPVTETKIINQLPPRKTNLFDIERRASSEWHTDITYEPIPSDYSALKIHTHTAGVGGDTLWASGYELYDRLSPRYRQLLDGLYALHDGYSLNEYNARYGYGIRNYRGAPENSGQDVSPIHPLIRTNPVTGWKSVFFNQLFVNRILGVSQAESKSIIEYLHRLVTDSPDLQVRYRWEQYPDDPEAHDVAIWDNRSSLHTAIDDFFEIGGTRIGDRAVSLGEKPYFDPNSKSRREDLGGKLWQGQPNHEKVLRELRGW</sequence>
<comment type="cofactor">
    <cofactor evidence="1">
        <name>Fe(2+)</name>
        <dbReference type="ChEBI" id="CHEBI:29033"/>
    </cofactor>
</comment>
<reference evidence="9 10" key="1">
    <citation type="journal article" date="2018" name="Nat. Ecol. Evol.">
        <title>Pezizomycetes genomes reveal the molecular basis of ectomycorrhizal truffle lifestyle.</title>
        <authorList>
            <person name="Murat C."/>
            <person name="Payen T."/>
            <person name="Noel B."/>
            <person name="Kuo A."/>
            <person name="Morin E."/>
            <person name="Chen J."/>
            <person name="Kohler A."/>
            <person name="Krizsan K."/>
            <person name="Balestrini R."/>
            <person name="Da Silva C."/>
            <person name="Montanini B."/>
            <person name="Hainaut M."/>
            <person name="Levati E."/>
            <person name="Barry K.W."/>
            <person name="Belfiori B."/>
            <person name="Cichocki N."/>
            <person name="Clum A."/>
            <person name="Dockter R.B."/>
            <person name="Fauchery L."/>
            <person name="Guy J."/>
            <person name="Iotti M."/>
            <person name="Le Tacon F."/>
            <person name="Lindquist E.A."/>
            <person name="Lipzen A."/>
            <person name="Malagnac F."/>
            <person name="Mello A."/>
            <person name="Molinier V."/>
            <person name="Miyauchi S."/>
            <person name="Poulain J."/>
            <person name="Riccioni C."/>
            <person name="Rubini A."/>
            <person name="Sitrit Y."/>
            <person name="Splivallo R."/>
            <person name="Traeger S."/>
            <person name="Wang M."/>
            <person name="Zifcakova L."/>
            <person name="Wipf D."/>
            <person name="Zambonelli A."/>
            <person name="Paolocci F."/>
            <person name="Nowrousian M."/>
            <person name="Ottonello S."/>
            <person name="Baldrian P."/>
            <person name="Spatafora J.W."/>
            <person name="Henrissat B."/>
            <person name="Nagy L.G."/>
            <person name="Aury J.M."/>
            <person name="Wincker P."/>
            <person name="Grigoriev I.V."/>
            <person name="Bonfante P."/>
            <person name="Martin F.M."/>
        </authorList>
    </citation>
    <scope>NUCLEOTIDE SEQUENCE [LARGE SCALE GENOMIC DNA]</scope>
    <source>
        <strain evidence="9 10">RN42</strain>
    </source>
</reference>
<dbReference type="Proteomes" id="UP000275078">
    <property type="component" value="Unassembled WGS sequence"/>
</dbReference>
<evidence type="ECO:0000313" key="10">
    <source>
        <dbReference type="Proteomes" id="UP000275078"/>
    </source>
</evidence>
<dbReference type="STRING" id="1160509.A0A3N4IHB3"/>
<feature type="compositionally biased region" description="Polar residues" evidence="7">
    <location>
        <begin position="22"/>
        <end position="31"/>
    </location>
</feature>
<dbReference type="InterPro" id="IPR051323">
    <property type="entry name" value="AtsK-like"/>
</dbReference>
<evidence type="ECO:0000256" key="3">
    <source>
        <dbReference type="ARBA" id="ARBA00022723"/>
    </source>
</evidence>
<dbReference type="SUPFAM" id="SSF51197">
    <property type="entry name" value="Clavaminate synthase-like"/>
    <property type="match status" value="1"/>
</dbReference>
<feature type="region of interest" description="Disordered" evidence="7">
    <location>
        <begin position="1"/>
        <end position="52"/>
    </location>
</feature>
<evidence type="ECO:0000256" key="6">
    <source>
        <dbReference type="ARBA" id="ARBA00023004"/>
    </source>
</evidence>
<dbReference type="Gene3D" id="3.60.130.10">
    <property type="entry name" value="Clavaminate synthase-like"/>
    <property type="match status" value="1"/>
</dbReference>
<dbReference type="EMBL" id="ML119657">
    <property type="protein sequence ID" value="RPA84817.1"/>
    <property type="molecule type" value="Genomic_DNA"/>
</dbReference>
<dbReference type="OrthoDB" id="10257314at2759"/>
<evidence type="ECO:0000256" key="2">
    <source>
        <dbReference type="ARBA" id="ARBA00005896"/>
    </source>
</evidence>
<dbReference type="GO" id="GO:0016706">
    <property type="term" value="F:2-oxoglutarate-dependent dioxygenase activity"/>
    <property type="evidence" value="ECO:0007669"/>
    <property type="project" value="TreeGrafter"/>
</dbReference>
<dbReference type="PANTHER" id="PTHR30468">
    <property type="entry name" value="ALPHA-KETOGLUTARATE-DEPENDENT SULFONATE DIOXYGENASE"/>
    <property type="match status" value="1"/>
</dbReference>
<organism evidence="9 10">
    <name type="scientific">Ascobolus immersus RN42</name>
    <dbReference type="NCBI Taxonomy" id="1160509"/>
    <lineage>
        <taxon>Eukaryota</taxon>
        <taxon>Fungi</taxon>
        <taxon>Dikarya</taxon>
        <taxon>Ascomycota</taxon>
        <taxon>Pezizomycotina</taxon>
        <taxon>Pezizomycetes</taxon>
        <taxon>Pezizales</taxon>
        <taxon>Ascobolaceae</taxon>
        <taxon>Ascobolus</taxon>
    </lineage>
</organism>
<evidence type="ECO:0000259" key="8">
    <source>
        <dbReference type="Pfam" id="PF02668"/>
    </source>
</evidence>
<feature type="domain" description="TauD/TfdA-like" evidence="8">
    <location>
        <begin position="87"/>
        <end position="365"/>
    </location>
</feature>
<evidence type="ECO:0000313" key="9">
    <source>
        <dbReference type="EMBL" id="RPA84817.1"/>
    </source>
</evidence>
<gene>
    <name evidence="9" type="ORF">BJ508DRAFT_368973</name>
</gene>
<dbReference type="GO" id="GO:0046872">
    <property type="term" value="F:metal ion binding"/>
    <property type="evidence" value="ECO:0007669"/>
    <property type="project" value="UniProtKB-KW"/>
</dbReference>
<dbReference type="GO" id="GO:0005737">
    <property type="term" value="C:cytoplasm"/>
    <property type="evidence" value="ECO:0007669"/>
    <property type="project" value="TreeGrafter"/>
</dbReference>
<dbReference type="Pfam" id="PF02668">
    <property type="entry name" value="TauD"/>
    <property type="match status" value="1"/>
</dbReference>
<keyword evidence="3" id="KW-0479">Metal-binding</keyword>
<accession>A0A3N4IHB3</accession>
<keyword evidence="10" id="KW-1185">Reference proteome</keyword>
<keyword evidence="4" id="KW-0223">Dioxygenase</keyword>
<keyword evidence="5" id="KW-0560">Oxidoreductase</keyword>
<name>A0A3N4IHB3_ASCIM</name>
<dbReference type="AlphaFoldDB" id="A0A3N4IHB3"/>
<protein>
    <submittedName>
        <fullName evidence="9">TauD-domain-containing protein</fullName>
    </submittedName>
</protein>
<dbReference type="PANTHER" id="PTHR30468:SF10">
    <property type="entry name" value="TAUD_TFDA-LIKE DOMAIN-CONTAINING PROTEIN"/>
    <property type="match status" value="1"/>
</dbReference>
<dbReference type="InterPro" id="IPR003819">
    <property type="entry name" value="TauD/TfdA-like"/>
</dbReference>
<evidence type="ECO:0000256" key="7">
    <source>
        <dbReference type="SAM" id="MobiDB-lite"/>
    </source>
</evidence>
<keyword evidence="6" id="KW-0408">Iron</keyword>
<comment type="similarity">
    <text evidence="2">Belongs to the TfdA dioxygenase family.</text>
</comment>
<proteinExistence type="inferred from homology"/>
<evidence type="ECO:0000256" key="4">
    <source>
        <dbReference type="ARBA" id="ARBA00022964"/>
    </source>
</evidence>
<evidence type="ECO:0000256" key="1">
    <source>
        <dbReference type="ARBA" id="ARBA00001954"/>
    </source>
</evidence>